<evidence type="ECO:0000313" key="12">
    <source>
        <dbReference type="EMBL" id="RST30210.1"/>
    </source>
</evidence>
<dbReference type="GO" id="GO:0016810">
    <property type="term" value="F:hydrolase activity, acting on carbon-nitrogen (but not peptide) bonds"/>
    <property type="evidence" value="ECO:0007669"/>
    <property type="project" value="InterPro"/>
</dbReference>
<dbReference type="Gene3D" id="2.70.98.10">
    <property type="match status" value="1"/>
</dbReference>
<evidence type="ECO:0000256" key="9">
    <source>
        <dbReference type="ARBA" id="ARBA00032976"/>
    </source>
</evidence>
<dbReference type="GO" id="GO:0030246">
    <property type="term" value="F:carbohydrate binding"/>
    <property type="evidence" value="ECO:0007669"/>
    <property type="project" value="InterPro"/>
</dbReference>
<evidence type="ECO:0000256" key="7">
    <source>
        <dbReference type="ARBA" id="ARBA00023277"/>
    </source>
</evidence>
<evidence type="ECO:0000256" key="6">
    <source>
        <dbReference type="ARBA" id="ARBA00023235"/>
    </source>
</evidence>
<dbReference type="Pfam" id="PF01522">
    <property type="entry name" value="Polysacc_deac_1"/>
    <property type="match status" value="1"/>
</dbReference>
<dbReference type="PANTHER" id="PTHR10091:SF0">
    <property type="entry name" value="GALACTOSE MUTAROTASE"/>
    <property type="match status" value="1"/>
</dbReference>
<dbReference type="OrthoDB" id="9779408at2"/>
<protein>
    <recommendedName>
        <fullName evidence="4">Aldose 1-epimerase</fullName>
    </recommendedName>
    <alternativeName>
        <fullName evidence="5">Chitooligosaccharide deacetylase</fullName>
    </alternativeName>
    <alternativeName>
        <fullName evidence="10">Galactose mutarotase</fullName>
    </alternativeName>
    <alternativeName>
        <fullName evidence="9">Nodulation protein B</fullName>
    </alternativeName>
    <alternativeName>
        <fullName evidence="8">Type-1 mutarotase</fullName>
    </alternativeName>
</protein>
<evidence type="ECO:0000256" key="8">
    <source>
        <dbReference type="ARBA" id="ARBA00032300"/>
    </source>
</evidence>
<dbReference type="GO" id="GO:0004034">
    <property type="term" value="F:aldose 1-epimerase activity"/>
    <property type="evidence" value="ECO:0007669"/>
    <property type="project" value="TreeGrafter"/>
</dbReference>
<dbReference type="CDD" id="cd09019">
    <property type="entry name" value="galactose_mutarotase_like"/>
    <property type="match status" value="1"/>
</dbReference>
<evidence type="ECO:0000256" key="2">
    <source>
        <dbReference type="ARBA" id="ARBA00006206"/>
    </source>
</evidence>
<keyword evidence="7" id="KW-0119">Carbohydrate metabolism</keyword>
<dbReference type="InterPro" id="IPR011330">
    <property type="entry name" value="Glyco_hydro/deAcase_b/a-brl"/>
</dbReference>
<accession>A0A3R9X6U1</accession>
<dbReference type="InterPro" id="IPR047215">
    <property type="entry name" value="Galactose_mutarotase-like"/>
</dbReference>
<dbReference type="InterPro" id="IPR008183">
    <property type="entry name" value="Aldose_1/G6P_1-epimerase"/>
</dbReference>
<evidence type="ECO:0000313" key="13">
    <source>
        <dbReference type="Proteomes" id="UP000274661"/>
    </source>
</evidence>
<dbReference type="GO" id="GO:0005737">
    <property type="term" value="C:cytoplasm"/>
    <property type="evidence" value="ECO:0007669"/>
    <property type="project" value="TreeGrafter"/>
</dbReference>
<comment type="similarity">
    <text evidence="3">Belongs to the polysaccharide deacetylase family.</text>
</comment>
<dbReference type="GO" id="GO:0006006">
    <property type="term" value="P:glucose metabolic process"/>
    <property type="evidence" value="ECO:0007669"/>
    <property type="project" value="TreeGrafter"/>
</dbReference>
<gene>
    <name evidence="12" type="ORF">HMF7854_04730</name>
</gene>
<evidence type="ECO:0000256" key="1">
    <source>
        <dbReference type="ARBA" id="ARBA00003236"/>
    </source>
</evidence>
<proteinExistence type="inferred from homology"/>
<dbReference type="SUPFAM" id="SSF74650">
    <property type="entry name" value="Galactose mutarotase-like"/>
    <property type="match status" value="1"/>
</dbReference>
<evidence type="ECO:0000256" key="10">
    <source>
        <dbReference type="ARBA" id="ARBA00033373"/>
    </source>
</evidence>
<reference evidence="12 13" key="1">
    <citation type="submission" date="2018-12" db="EMBL/GenBank/DDBJ databases">
        <title>Sphingomonas sp. HMF7854 Genome sequencing and assembly.</title>
        <authorList>
            <person name="Cha I."/>
            <person name="Kang H."/>
            <person name="Kim H."/>
            <person name="Kang J."/>
            <person name="Joh K."/>
        </authorList>
    </citation>
    <scope>NUCLEOTIDE SEQUENCE [LARGE SCALE GENOMIC DNA]</scope>
    <source>
        <strain evidence="12 13">HMF7854</strain>
    </source>
</reference>
<dbReference type="InterPro" id="IPR018052">
    <property type="entry name" value="Ald1_epimerase_CS"/>
</dbReference>
<dbReference type="EMBL" id="RWJF01000001">
    <property type="protein sequence ID" value="RST30210.1"/>
    <property type="molecule type" value="Genomic_DNA"/>
</dbReference>
<dbReference type="InterPro" id="IPR014718">
    <property type="entry name" value="GH-type_carb-bd"/>
</dbReference>
<sequence length="767" mass="82760">MVLPPGLAGRDPDRQLRQRAQFRAGHAPGPEQCQLRVGRRREIGDGRLRLQSRRLELCAGRGDLGHGADPPRPARICRLALFLAAARICAGRRGDQLHVPRARHRPALPQGREVRAVLAFLLLASAAGAPAATVGRAFYGTTLDGQRVDQVTLRNARGMTVRIIDYGAIVTDVVVPDSRGTKANVVLGFGNLADYQKHNPDYQFGAVIGRFAGRIAGGRFSIDGRPVQLARNDGPNSLHGGPGGIETRVWAMRTFAGKGGAGAELTVRSPAGDQAFPGAVDVRVRYTLTDDDQLRIDYRAASDAPTVVNLTNHSYFNLAGAGSGSVLGHRLQLGSPQLIETDEHGIPSGRLLAVAGTPFDFRAAHSLGSRIGVAHPQLVGRHGYNHGWWLGAGGTLRRAGTLTDPISGRAVDVSTSEPSITIYTAGYMAGKDIGAQGTPYRAFDGVALETQHVSDSPNQPRWPSTALRPGKPFETTTVYRFHAGPPAPARLAMTIDDLPLHGPIPANETPLSVGRRTIAALRTAGLTSVMGMINGHWTADQPVTLQVLKEWRAAGLPLGNHTWSHLNLNQLSPEQFAAEVARNEPLLARLEPAGDWHWLRYPFLSEGDDPAKRASARAVLKAHGYKIAAVTTGFDDWAYTAPYARCVAKNDQAGIAELTRLYLQSAEESIRFARTLSWAVEDREIPFVLLQHSGALDSYLLPRLVAIYRRNGVRFVSLPEAERDPFYARDVDPGLPGPANLESRAAARGIPLPYRASVMDRLAAICA</sequence>
<name>A0A3R9X6U1_9SPHN</name>
<dbReference type="NCBIfam" id="NF008277">
    <property type="entry name" value="PRK11055.1"/>
    <property type="match status" value="1"/>
</dbReference>
<evidence type="ECO:0000256" key="5">
    <source>
        <dbReference type="ARBA" id="ARBA00020071"/>
    </source>
</evidence>
<dbReference type="Proteomes" id="UP000274661">
    <property type="component" value="Unassembled WGS sequence"/>
</dbReference>
<comment type="similarity">
    <text evidence="2">Belongs to the aldose epimerase family.</text>
</comment>
<dbReference type="PROSITE" id="PS00545">
    <property type="entry name" value="ALDOSE_1_EPIMERASE"/>
    <property type="match status" value="1"/>
</dbReference>
<dbReference type="Pfam" id="PF01263">
    <property type="entry name" value="Aldose_epim"/>
    <property type="match status" value="1"/>
</dbReference>
<evidence type="ECO:0000256" key="3">
    <source>
        <dbReference type="ARBA" id="ARBA00010973"/>
    </source>
</evidence>
<dbReference type="PANTHER" id="PTHR10091">
    <property type="entry name" value="ALDOSE-1-EPIMERASE"/>
    <property type="match status" value="1"/>
</dbReference>
<dbReference type="InterPro" id="IPR011013">
    <property type="entry name" value="Gal_mutarotase_sf_dom"/>
</dbReference>
<feature type="domain" description="NodB homology" evidence="11">
    <location>
        <begin position="488"/>
        <end position="626"/>
    </location>
</feature>
<comment type="function">
    <text evidence="1">Is involved in generating a small heat-stable compound (Nod), an acylated oligomer of N-acetylglucosamine, that stimulates mitosis in various plant protoplasts.</text>
</comment>
<comment type="caution">
    <text evidence="12">The sequence shown here is derived from an EMBL/GenBank/DDBJ whole genome shotgun (WGS) entry which is preliminary data.</text>
</comment>
<keyword evidence="13" id="KW-1185">Reference proteome</keyword>
<dbReference type="AlphaFoldDB" id="A0A3R9X6U1"/>
<dbReference type="GO" id="GO:0033499">
    <property type="term" value="P:galactose catabolic process via UDP-galactose, Leloir pathway"/>
    <property type="evidence" value="ECO:0007669"/>
    <property type="project" value="TreeGrafter"/>
</dbReference>
<keyword evidence="6 12" id="KW-0413">Isomerase</keyword>
<dbReference type="Gene3D" id="3.20.20.370">
    <property type="entry name" value="Glycoside hydrolase/deacetylase"/>
    <property type="match status" value="1"/>
</dbReference>
<organism evidence="12 13">
    <name type="scientific">Sphingomonas ginkgonis</name>
    <dbReference type="NCBI Taxonomy" id="2315330"/>
    <lineage>
        <taxon>Bacteria</taxon>
        <taxon>Pseudomonadati</taxon>
        <taxon>Pseudomonadota</taxon>
        <taxon>Alphaproteobacteria</taxon>
        <taxon>Sphingomonadales</taxon>
        <taxon>Sphingomonadaceae</taxon>
        <taxon>Sphingomonas</taxon>
    </lineage>
</organism>
<evidence type="ECO:0000256" key="4">
    <source>
        <dbReference type="ARBA" id="ARBA00014165"/>
    </source>
</evidence>
<evidence type="ECO:0000259" key="11">
    <source>
        <dbReference type="Pfam" id="PF01522"/>
    </source>
</evidence>
<dbReference type="SUPFAM" id="SSF88713">
    <property type="entry name" value="Glycoside hydrolase/deacetylase"/>
    <property type="match status" value="1"/>
</dbReference>
<dbReference type="InterPro" id="IPR002509">
    <property type="entry name" value="NODB_dom"/>
</dbReference>